<dbReference type="OrthoDB" id="7390937at2"/>
<keyword evidence="4" id="KW-1185">Reference proteome</keyword>
<dbReference type="InterPro" id="IPR019196">
    <property type="entry name" value="ABC_transp_unknown"/>
</dbReference>
<reference evidence="3 4" key="1">
    <citation type="submission" date="2018-09" db="EMBL/GenBank/DDBJ databases">
        <title>Altererythrobacter spongiae sp. nov., isolated from a marine sponge.</title>
        <authorList>
            <person name="Zhuang L."/>
            <person name="Luo L."/>
        </authorList>
    </citation>
    <scope>NUCLEOTIDE SEQUENCE [LARGE SCALE GENOMIC DNA]</scope>
    <source>
        <strain evidence="3 4">HN-Y73</strain>
    </source>
</reference>
<feature type="transmembrane region" description="Helical" evidence="1">
    <location>
        <begin position="59"/>
        <end position="80"/>
    </location>
</feature>
<evidence type="ECO:0000259" key="2">
    <source>
        <dbReference type="Pfam" id="PF09822"/>
    </source>
</evidence>
<proteinExistence type="predicted"/>
<sequence>MRSAAIRWPMPVSCPICLPKNRKSRRPKPICCPSPAMWTLTRLFPDRVCRLLSPASLRIWFALTLTLSLTLAGAGAAAAGQGALDTSSPRREELAIMGTIPVYWGEVGKFGDLLTGKAEPHWARAVLEERYRLEPLSTLSAENLEGKRILLLAQPRPLAPSENVALDDWVRSGGHLLLFADPMMTGHSAFPIGDKRRPQDVILLSPILARWGLQLHFDDLQPEGPSEIVDGAISLPVNLPGFFSLLNTNRAAPAQCTLAQDGVLAECAIGEGRVVIWADGAVLDHTLAACTAPAALRYLTNLAYGKVREASERNGPIGDIAGDHRAVIGDAAGYPVKATDSGAVTRGCKT</sequence>
<gene>
    <name evidence="3" type="ORF">D6851_09835</name>
</gene>
<dbReference type="EMBL" id="RAPF01000004">
    <property type="protein sequence ID" value="RKF21199.1"/>
    <property type="molecule type" value="Genomic_DNA"/>
</dbReference>
<keyword evidence="1" id="KW-1133">Transmembrane helix</keyword>
<comment type="caution">
    <text evidence="3">The sequence shown here is derived from an EMBL/GenBank/DDBJ whole genome shotgun (WGS) entry which is preliminary data.</text>
</comment>
<dbReference type="Pfam" id="PF09822">
    <property type="entry name" value="ABC_transp_aux"/>
    <property type="match status" value="1"/>
</dbReference>
<evidence type="ECO:0000256" key="1">
    <source>
        <dbReference type="SAM" id="Phobius"/>
    </source>
</evidence>
<keyword evidence="1" id="KW-0812">Transmembrane</keyword>
<accession>A0A420EKI0</accession>
<dbReference type="InterPro" id="IPR029062">
    <property type="entry name" value="Class_I_gatase-like"/>
</dbReference>
<keyword evidence="1" id="KW-0472">Membrane</keyword>
<evidence type="ECO:0000313" key="3">
    <source>
        <dbReference type="EMBL" id="RKF21199.1"/>
    </source>
</evidence>
<organism evidence="3 4">
    <name type="scientific">Altericroceibacterium spongiae</name>
    <dbReference type="NCBI Taxonomy" id="2320269"/>
    <lineage>
        <taxon>Bacteria</taxon>
        <taxon>Pseudomonadati</taxon>
        <taxon>Pseudomonadota</taxon>
        <taxon>Alphaproteobacteria</taxon>
        <taxon>Sphingomonadales</taxon>
        <taxon>Erythrobacteraceae</taxon>
        <taxon>Altericroceibacterium</taxon>
    </lineage>
</organism>
<feature type="domain" description="ABC-type uncharacterised transport system" evidence="2">
    <location>
        <begin position="125"/>
        <end position="217"/>
    </location>
</feature>
<name>A0A420EKI0_9SPHN</name>
<dbReference type="AlphaFoldDB" id="A0A420EKI0"/>
<protein>
    <recommendedName>
        <fullName evidence="2">ABC-type uncharacterized transport system domain-containing protein</fullName>
    </recommendedName>
</protein>
<dbReference type="SUPFAM" id="SSF52317">
    <property type="entry name" value="Class I glutamine amidotransferase-like"/>
    <property type="match status" value="1"/>
</dbReference>
<dbReference type="Proteomes" id="UP000284395">
    <property type="component" value="Unassembled WGS sequence"/>
</dbReference>
<evidence type="ECO:0000313" key="4">
    <source>
        <dbReference type="Proteomes" id="UP000284395"/>
    </source>
</evidence>